<dbReference type="InterPro" id="IPR050679">
    <property type="entry name" value="Bact_HTH_transcr_reg"/>
</dbReference>
<dbReference type="InterPro" id="IPR036388">
    <property type="entry name" value="WH-like_DNA-bd_sf"/>
</dbReference>
<dbReference type="InterPro" id="IPR000524">
    <property type="entry name" value="Tscrpt_reg_HTH_GntR"/>
</dbReference>
<evidence type="ECO:0000259" key="4">
    <source>
        <dbReference type="PROSITE" id="PS50949"/>
    </source>
</evidence>
<dbReference type="RefSeq" id="WP_165117774.1">
    <property type="nucleotide sequence ID" value="NZ_JAAKZG010000004.1"/>
</dbReference>
<dbReference type="InterPro" id="IPR011663">
    <property type="entry name" value="UTRA"/>
</dbReference>
<feature type="domain" description="HTH gntR-type" evidence="4">
    <location>
        <begin position="17"/>
        <end position="85"/>
    </location>
</feature>
<evidence type="ECO:0000313" key="6">
    <source>
        <dbReference type="Proteomes" id="UP000481252"/>
    </source>
</evidence>
<evidence type="ECO:0000256" key="2">
    <source>
        <dbReference type="ARBA" id="ARBA00023125"/>
    </source>
</evidence>
<keyword evidence="6" id="KW-1185">Reference proteome</keyword>
<comment type="caution">
    <text evidence="5">The sequence shown here is derived from an EMBL/GenBank/DDBJ whole genome shotgun (WGS) entry which is preliminary data.</text>
</comment>
<evidence type="ECO:0000313" key="5">
    <source>
        <dbReference type="EMBL" id="NGN41917.1"/>
    </source>
</evidence>
<dbReference type="GO" id="GO:0045892">
    <property type="term" value="P:negative regulation of DNA-templated transcription"/>
    <property type="evidence" value="ECO:0007669"/>
    <property type="project" value="TreeGrafter"/>
</dbReference>
<dbReference type="PROSITE" id="PS50949">
    <property type="entry name" value="HTH_GNTR"/>
    <property type="match status" value="1"/>
</dbReference>
<name>A0A7C9R7C4_9HYPH</name>
<dbReference type="GO" id="GO:0003677">
    <property type="term" value="F:DNA binding"/>
    <property type="evidence" value="ECO:0007669"/>
    <property type="project" value="UniProtKB-KW"/>
</dbReference>
<dbReference type="CDD" id="cd07377">
    <property type="entry name" value="WHTH_GntR"/>
    <property type="match status" value="1"/>
</dbReference>
<dbReference type="Proteomes" id="UP000481252">
    <property type="component" value="Unassembled WGS sequence"/>
</dbReference>
<proteinExistence type="predicted"/>
<evidence type="ECO:0000256" key="1">
    <source>
        <dbReference type="ARBA" id="ARBA00023015"/>
    </source>
</evidence>
<dbReference type="PRINTS" id="PR00035">
    <property type="entry name" value="HTHGNTR"/>
</dbReference>
<dbReference type="PANTHER" id="PTHR44846:SF1">
    <property type="entry name" value="MANNOSYL-D-GLYCERATE TRANSPORT_METABOLISM SYSTEM REPRESSOR MNGR-RELATED"/>
    <property type="match status" value="1"/>
</dbReference>
<dbReference type="AlphaFoldDB" id="A0A7C9R7C4"/>
<dbReference type="SMART" id="SM00866">
    <property type="entry name" value="UTRA"/>
    <property type="match status" value="1"/>
</dbReference>
<sequence length="256" mass="28705">MHESVGIAGRIDRSSPEPYYLQLSRLVEAQIESGRFGPGDRLPSETELCRSFDLARSTVRETLRSLQDRGIVRMVPRRGAFVASPKSSGWLLQVAEGFFEGKVDHEHESVETRVLFSDLRPAPREVCQSLGLAAGEKVYELRRERRLDGKMAMYSINYLLPDLKPIVEASEVMQNRGSLNKVLREAGYRVYGARRNVEAVAASEEQAERLGVKRGAPLLLVTSESWGLDERVFDYYTSWLRSDVVKVSVVAKAADG</sequence>
<keyword evidence="1" id="KW-0805">Transcription regulation</keyword>
<organism evidence="5 6">
    <name type="scientific">Mesorhizobium zhangyense</name>
    <dbReference type="NCBI Taxonomy" id="1776730"/>
    <lineage>
        <taxon>Bacteria</taxon>
        <taxon>Pseudomonadati</taxon>
        <taxon>Pseudomonadota</taxon>
        <taxon>Alphaproteobacteria</taxon>
        <taxon>Hyphomicrobiales</taxon>
        <taxon>Phyllobacteriaceae</taxon>
        <taxon>Mesorhizobium</taxon>
    </lineage>
</organism>
<reference evidence="5 6" key="1">
    <citation type="submission" date="2020-02" db="EMBL/GenBank/DDBJ databases">
        <title>Genome sequence of the type strain CGMCC 1.15528 of Mesorhizobium zhangyense.</title>
        <authorList>
            <person name="Gao J."/>
            <person name="Sun J."/>
        </authorList>
    </citation>
    <scope>NUCLEOTIDE SEQUENCE [LARGE SCALE GENOMIC DNA]</scope>
    <source>
        <strain evidence="5 6">CGMCC 1.15528</strain>
    </source>
</reference>
<keyword evidence="3" id="KW-0804">Transcription</keyword>
<dbReference type="SMART" id="SM00345">
    <property type="entry name" value="HTH_GNTR"/>
    <property type="match status" value="1"/>
</dbReference>
<dbReference type="PANTHER" id="PTHR44846">
    <property type="entry name" value="MANNOSYL-D-GLYCERATE TRANSPORT/METABOLISM SYSTEM REPRESSOR MNGR-RELATED"/>
    <property type="match status" value="1"/>
</dbReference>
<dbReference type="Gene3D" id="3.40.1410.10">
    <property type="entry name" value="Chorismate lyase-like"/>
    <property type="match status" value="1"/>
</dbReference>
<dbReference type="SUPFAM" id="SSF46785">
    <property type="entry name" value="Winged helix' DNA-binding domain"/>
    <property type="match status" value="1"/>
</dbReference>
<dbReference type="Gene3D" id="1.10.10.10">
    <property type="entry name" value="Winged helix-like DNA-binding domain superfamily/Winged helix DNA-binding domain"/>
    <property type="match status" value="1"/>
</dbReference>
<dbReference type="Pfam" id="PF00392">
    <property type="entry name" value="GntR"/>
    <property type="match status" value="1"/>
</dbReference>
<dbReference type="InterPro" id="IPR036390">
    <property type="entry name" value="WH_DNA-bd_sf"/>
</dbReference>
<dbReference type="InterPro" id="IPR028978">
    <property type="entry name" value="Chorismate_lyase_/UTRA_dom_sf"/>
</dbReference>
<evidence type="ECO:0000256" key="3">
    <source>
        <dbReference type="ARBA" id="ARBA00023163"/>
    </source>
</evidence>
<gene>
    <name evidence="5" type="ORF">G6N74_12630</name>
</gene>
<dbReference type="Pfam" id="PF07702">
    <property type="entry name" value="UTRA"/>
    <property type="match status" value="1"/>
</dbReference>
<accession>A0A7C9R7C4</accession>
<keyword evidence="2" id="KW-0238">DNA-binding</keyword>
<dbReference type="SUPFAM" id="SSF64288">
    <property type="entry name" value="Chorismate lyase-like"/>
    <property type="match status" value="1"/>
</dbReference>
<protein>
    <submittedName>
        <fullName evidence="5">GntR family transcriptional regulator</fullName>
    </submittedName>
</protein>
<dbReference type="GO" id="GO:0003700">
    <property type="term" value="F:DNA-binding transcription factor activity"/>
    <property type="evidence" value="ECO:0007669"/>
    <property type="project" value="InterPro"/>
</dbReference>
<dbReference type="EMBL" id="JAAKZG010000004">
    <property type="protein sequence ID" value="NGN41917.1"/>
    <property type="molecule type" value="Genomic_DNA"/>
</dbReference>